<dbReference type="EMBL" id="QVQA01000028">
    <property type="protein sequence ID" value="KAF5099898.1"/>
    <property type="molecule type" value="Genomic_DNA"/>
</dbReference>
<keyword evidence="2" id="KW-1185">Reference proteome</keyword>
<protein>
    <submittedName>
        <fullName evidence="1">Uncharacterized protein</fullName>
    </submittedName>
</protein>
<accession>A0ACB6V6X0</accession>
<gene>
    <name evidence="1" type="ORF">D0Z00_001490</name>
</gene>
<proteinExistence type="predicted"/>
<evidence type="ECO:0000313" key="1">
    <source>
        <dbReference type="EMBL" id="KAF5099898.1"/>
    </source>
</evidence>
<reference evidence="1 2" key="1">
    <citation type="journal article" date="2020" name="Front. Microbiol.">
        <title>Phenotypic and Genetic Characterization of the Cheese Ripening Yeast Geotrichum candidum.</title>
        <authorList>
            <person name="Perkins V."/>
            <person name="Vignola S."/>
            <person name="Lessard M.H."/>
            <person name="Plante P.L."/>
            <person name="Corbeil J."/>
            <person name="Dugat-Bony E."/>
            <person name="Frenette M."/>
            <person name="Labrie S."/>
        </authorList>
    </citation>
    <scope>NUCLEOTIDE SEQUENCE [LARGE SCALE GENOMIC DNA]</scope>
    <source>
        <strain evidence="1 2">LMA-1147</strain>
    </source>
</reference>
<evidence type="ECO:0000313" key="2">
    <source>
        <dbReference type="Proteomes" id="UP000744676"/>
    </source>
</evidence>
<dbReference type="Proteomes" id="UP000744676">
    <property type="component" value="Unassembled WGS sequence"/>
</dbReference>
<name>A0ACB6V6X0_9ASCO</name>
<comment type="caution">
    <text evidence="1">The sequence shown here is derived from an EMBL/GenBank/DDBJ whole genome shotgun (WGS) entry which is preliminary data.</text>
</comment>
<organism evidence="1 2">
    <name type="scientific">Geotrichum galactomycetum</name>
    <dbReference type="NCBI Taxonomy" id="27317"/>
    <lineage>
        <taxon>Eukaryota</taxon>
        <taxon>Fungi</taxon>
        <taxon>Dikarya</taxon>
        <taxon>Ascomycota</taxon>
        <taxon>Saccharomycotina</taxon>
        <taxon>Dipodascomycetes</taxon>
        <taxon>Dipodascales</taxon>
        <taxon>Dipodascaceae</taxon>
        <taxon>Geotrichum</taxon>
    </lineage>
</organism>
<sequence length="501" mass="55744">MAKDKSKSKATDTRLHIGSISSQLAADVASLEARLAKFGEITKPLELHQKPTAEDFFAYVTVRVTAEALGSLKKALNGVKFKGSVLSVAPARPDWRERWAEDHKRQAGPAPLTSEQAKRLYEPAKREIDVIPGRMRMAPRRYRGDKRMTVRILFGDRVKKIAYLPKKKLWGMMKGRELQHLVSGYAHGKWTDGNGDVVEVVDFSVKPFGVKQASADGKGIPSRAAAGGAVAGAVQGDDEDDELKEERERNLNILQGMFDGADDADLPRPMKLSDDEEDTGKARDSDSDEDEMDWDNLTKKQTKIIADADFADPEPAPSYNNNNNYNSKTFTAVQAEPEQEEEDAGVNSTTKLRSLFNPTEDNGTFSLFGGGFGADDDDDIQEEVVMHDPIETPAVVIEIPKPKSKSHTAAAAAAAANDSLTGVPIYAQATRGLFFPHFDSPYLNSQSQLASLTKHTLDNEEWHKKFYEMRGEWNRTFRRRRRDVVKQIHRSNKAKRRTVAI</sequence>